<feature type="signal peptide" evidence="2">
    <location>
        <begin position="1"/>
        <end position="26"/>
    </location>
</feature>
<dbReference type="EMBL" id="JAMWMR010000004">
    <property type="protein sequence ID" value="MCN9240406.1"/>
    <property type="molecule type" value="Genomic_DNA"/>
</dbReference>
<reference evidence="3 4" key="1">
    <citation type="submission" date="2022-05" db="EMBL/GenBank/DDBJ databases">
        <title>Streptomyces sp. nov. RY43-2 isolated from soil of a peat swamp forest.</title>
        <authorList>
            <person name="Kanchanasin P."/>
            <person name="Tanasupawat S."/>
            <person name="Phongsopitanun W."/>
        </authorList>
    </citation>
    <scope>NUCLEOTIDE SEQUENCE [LARGE SCALE GENOMIC DNA]</scope>
    <source>
        <strain evidence="3 4">RY43-2</strain>
    </source>
</reference>
<keyword evidence="4" id="KW-1185">Reference proteome</keyword>
<feature type="chain" id="PRO_5046034589" description="Secreted protein" evidence="2">
    <location>
        <begin position="27"/>
        <end position="103"/>
    </location>
</feature>
<dbReference type="Proteomes" id="UP001523219">
    <property type="component" value="Unassembled WGS sequence"/>
</dbReference>
<protein>
    <recommendedName>
        <fullName evidence="5">Secreted protein</fullName>
    </recommendedName>
</protein>
<gene>
    <name evidence="3" type="ORF">NGF19_06290</name>
</gene>
<comment type="caution">
    <text evidence="3">The sequence shown here is derived from an EMBL/GenBank/DDBJ whole genome shotgun (WGS) entry which is preliminary data.</text>
</comment>
<evidence type="ECO:0000313" key="4">
    <source>
        <dbReference type="Proteomes" id="UP001523219"/>
    </source>
</evidence>
<evidence type="ECO:0000256" key="2">
    <source>
        <dbReference type="SAM" id="SignalP"/>
    </source>
</evidence>
<accession>A0ABT0ZC77</accession>
<evidence type="ECO:0000313" key="3">
    <source>
        <dbReference type="EMBL" id="MCN9240406.1"/>
    </source>
</evidence>
<dbReference type="RefSeq" id="WP_252422807.1">
    <property type="nucleotide sequence ID" value="NZ_JAMWMR010000004.1"/>
</dbReference>
<sequence>MKRTRAAGVALVAAALLFDGTGAAYAATTHASPSAHPHVRANASHSPTKRQIIDVLGPTSAVNTGLYRFTRTMSDGRWVIANRHSSVVPTELGRVLSGRQSGS</sequence>
<evidence type="ECO:0008006" key="5">
    <source>
        <dbReference type="Google" id="ProtNLM"/>
    </source>
</evidence>
<name>A0ABT0ZC77_9ACTN</name>
<keyword evidence="2" id="KW-0732">Signal</keyword>
<evidence type="ECO:0000256" key="1">
    <source>
        <dbReference type="SAM" id="MobiDB-lite"/>
    </source>
</evidence>
<organism evidence="3 4">
    <name type="scientific">Streptomyces macrolidinus</name>
    <dbReference type="NCBI Taxonomy" id="2952607"/>
    <lineage>
        <taxon>Bacteria</taxon>
        <taxon>Bacillati</taxon>
        <taxon>Actinomycetota</taxon>
        <taxon>Actinomycetes</taxon>
        <taxon>Kitasatosporales</taxon>
        <taxon>Streptomycetaceae</taxon>
        <taxon>Streptomyces</taxon>
    </lineage>
</organism>
<proteinExistence type="predicted"/>
<feature type="region of interest" description="Disordered" evidence="1">
    <location>
        <begin position="29"/>
        <end position="49"/>
    </location>
</feature>